<keyword evidence="1" id="KW-0507">mRNA processing</keyword>
<reference evidence="7" key="1">
    <citation type="submission" date="2018-01" db="EMBL/GenBank/DDBJ databases">
        <authorList>
            <person name="Mao J.F."/>
        </authorList>
    </citation>
    <scope>NUCLEOTIDE SEQUENCE</scope>
    <source>
        <strain evidence="7">Huo1</strain>
        <tissue evidence="7">Leaf</tissue>
    </source>
</reference>
<feature type="domain" description="RRM" evidence="6">
    <location>
        <begin position="106"/>
        <end position="205"/>
    </location>
</feature>
<dbReference type="CDD" id="cd12619">
    <property type="entry name" value="RRM2_PUB1"/>
    <property type="match status" value="1"/>
</dbReference>
<dbReference type="GO" id="GO:0005829">
    <property type="term" value="C:cytosol"/>
    <property type="evidence" value="ECO:0007669"/>
    <property type="project" value="TreeGrafter"/>
</dbReference>
<feature type="domain" description="RRM" evidence="6">
    <location>
        <begin position="21"/>
        <end position="95"/>
    </location>
</feature>
<evidence type="ECO:0000256" key="4">
    <source>
        <dbReference type="PROSITE-ProRule" id="PRU00176"/>
    </source>
</evidence>
<dbReference type="PANTHER" id="PTHR47640">
    <property type="entry name" value="TRNA SELENOCYSTEINE 1-ASSOCIATED PROTEIN 1-RELATED-RELATED"/>
    <property type="match status" value="1"/>
</dbReference>
<gene>
    <name evidence="7" type="ORF">SASPL_112799</name>
</gene>
<accession>A0A8X9A4J2</accession>
<proteinExistence type="predicted"/>
<sequence>MQIEPILSGNLPPGFDSSTCRTVYVGNIHPQVTEPLLQEVFSGTGPLEGCKLIRKEKSSYGFVDYFDRRSAALAIVTLNGRHLFGQPIKVNWAYATAQREDTSNHFNIFVGDLSPEVTDATLFACFSAYPTCSDARVMWDQKTGRSRGFGFVSFRSQQDAQCSINELNGCNMASSVELFLMCLRLNIFPGKWLGSRQIRCNWAAKGAGQGDEQQKPESKNVVELTNGTSDDGQDKRNEDAPENNPQYTTVYVGNLSPEVTSVDLHRHFHAMGAGVIEDVRIQRDKGFGFIRYSSHAEASRAIQMGNARILFGKPLKCSWGSKPTPPGTSSTPLPPPAAAAHMPGFAAADLEAYEQQLAMSKLGAAMNPQAHRLAAATQQMYDGGYMNMAPAQQPLYYQR</sequence>
<dbReference type="Pfam" id="PF00076">
    <property type="entry name" value="RRM_1"/>
    <property type="match status" value="3"/>
</dbReference>
<dbReference type="GO" id="GO:0003729">
    <property type="term" value="F:mRNA binding"/>
    <property type="evidence" value="ECO:0007669"/>
    <property type="project" value="InterPro"/>
</dbReference>
<reference evidence="7" key="2">
    <citation type="submission" date="2020-08" db="EMBL/GenBank/DDBJ databases">
        <title>Plant Genome Project.</title>
        <authorList>
            <person name="Zhang R.-G."/>
        </authorList>
    </citation>
    <scope>NUCLEOTIDE SEQUENCE</scope>
    <source>
        <strain evidence="7">Huo1</strain>
        <tissue evidence="7">Leaf</tissue>
    </source>
</reference>
<keyword evidence="8" id="KW-1185">Reference proteome</keyword>
<dbReference type="EMBL" id="PNBA02000004">
    <property type="protein sequence ID" value="KAG6428547.1"/>
    <property type="molecule type" value="Genomic_DNA"/>
</dbReference>
<protein>
    <recommendedName>
        <fullName evidence="6">RRM domain-containing protein</fullName>
    </recommendedName>
</protein>
<keyword evidence="3 4" id="KW-0694">RNA-binding</keyword>
<feature type="domain" description="RRM" evidence="6">
    <location>
        <begin position="248"/>
        <end position="322"/>
    </location>
</feature>
<evidence type="ECO:0000259" key="6">
    <source>
        <dbReference type="PROSITE" id="PS50102"/>
    </source>
</evidence>
<dbReference type="InterPro" id="IPR035979">
    <property type="entry name" value="RBD_domain_sf"/>
</dbReference>
<dbReference type="AlphaFoldDB" id="A0A8X9A4J2"/>
<dbReference type="SMART" id="SM00360">
    <property type="entry name" value="RRM"/>
    <property type="match status" value="3"/>
</dbReference>
<dbReference type="SUPFAM" id="SSF54928">
    <property type="entry name" value="RNA-binding domain, RBD"/>
    <property type="match status" value="2"/>
</dbReference>
<dbReference type="PROSITE" id="PS50102">
    <property type="entry name" value="RRM"/>
    <property type="match status" value="3"/>
</dbReference>
<evidence type="ECO:0000256" key="3">
    <source>
        <dbReference type="ARBA" id="ARBA00022884"/>
    </source>
</evidence>
<evidence type="ECO:0000256" key="5">
    <source>
        <dbReference type="SAM" id="MobiDB-lite"/>
    </source>
</evidence>
<dbReference type="FunFam" id="3.30.70.330:FF:000191">
    <property type="entry name" value="Oligouridylate-binding protein 1C"/>
    <property type="match status" value="1"/>
</dbReference>
<keyword evidence="2" id="KW-0677">Repeat</keyword>
<dbReference type="PANTHER" id="PTHR47640:SF27">
    <property type="entry name" value="OS07G0615400 PROTEIN"/>
    <property type="match status" value="1"/>
</dbReference>
<evidence type="ECO:0000256" key="1">
    <source>
        <dbReference type="ARBA" id="ARBA00022664"/>
    </source>
</evidence>
<organism evidence="7">
    <name type="scientific">Salvia splendens</name>
    <name type="common">Scarlet sage</name>
    <dbReference type="NCBI Taxonomy" id="180675"/>
    <lineage>
        <taxon>Eukaryota</taxon>
        <taxon>Viridiplantae</taxon>
        <taxon>Streptophyta</taxon>
        <taxon>Embryophyta</taxon>
        <taxon>Tracheophyta</taxon>
        <taxon>Spermatophyta</taxon>
        <taxon>Magnoliopsida</taxon>
        <taxon>eudicotyledons</taxon>
        <taxon>Gunneridae</taxon>
        <taxon>Pentapetalae</taxon>
        <taxon>asterids</taxon>
        <taxon>lamiids</taxon>
        <taxon>Lamiales</taxon>
        <taxon>Lamiaceae</taxon>
        <taxon>Nepetoideae</taxon>
        <taxon>Mentheae</taxon>
        <taxon>Salviinae</taxon>
        <taxon>Salvia</taxon>
        <taxon>Salvia subgen. Calosphace</taxon>
        <taxon>core Calosphace</taxon>
    </lineage>
</organism>
<evidence type="ECO:0000313" key="7">
    <source>
        <dbReference type="EMBL" id="KAG6428547.1"/>
    </source>
</evidence>
<dbReference type="Proteomes" id="UP000298416">
    <property type="component" value="Unassembled WGS sequence"/>
</dbReference>
<dbReference type="GO" id="GO:0006397">
    <property type="term" value="P:mRNA processing"/>
    <property type="evidence" value="ECO:0007669"/>
    <property type="project" value="UniProtKB-KW"/>
</dbReference>
<dbReference type="CDD" id="cd12614">
    <property type="entry name" value="RRM1_PUB1"/>
    <property type="match status" value="1"/>
</dbReference>
<evidence type="ECO:0000256" key="2">
    <source>
        <dbReference type="ARBA" id="ARBA00022737"/>
    </source>
</evidence>
<dbReference type="Gene3D" id="3.30.70.330">
    <property type="match status" value="3"/>
</dbReference>
<dbReference type="InterPro" id="IPR000504">
    <property type="entry name" value="RRM_dom"/>
</dbReference>
<feature type="region of interest" description="Disordered" evidence="5">
    <location>
        <begin position="206"/>
        <end position="248"/>
    </location>
</feature>
<name>A0A8X9A4J2_SALSN</name>
<evidence type="ECO:0000313" key="8">
    <source>
        <dbReference type="Proteomes" id="UP000298416"/>
    </source>
</evidence>
<dbReference type="InterPro" id="IPR012677">
    <property type="entry name" value="Nucleotide-bd_a/b_plait_sf"/>
</dbReference>
<comment type="caution">
    <text evidence="7">The sequence shown here is derived from an EMBL/GenBank/DDBJ whole genome shotgun (WGS) entry which is preliminary data.</text>
</comment>
<dbReference type="InterPro" id="IPR050825">
    <property type="entry name" value="RBM42_RBP45_47-like"/>
</dbReference>